<feature type="region of interest" description="Disordered" evidence="1">
    <location>
        <begin position="50"/>
        <end position="70"/>
    </location>
</feature>
<dbReference type="RefSeq" id="WP_090762969.1">
    <property type="nucleotide sequence ID" value="NZ_FMZH01000001.1"/>
</dbReference>
<evidence type="ECO:0000313" key="2">
    <source>
        <dbReference type="EMBL" id="SDC01220.1"/>
    </source>
</evidence>
<dbReference type="EMBL" id="FMZH01000001">
    <property type="protein sequence ID" value="SDC01220.1"/>
    <property type="molecule type" value="Genomic_DNA"/>
</dbReference>
<sequence>MKNLEAFEELAKKMEGLKETEQGKLKGGISVVSDPGNNLLGTNSGTCVNNGDCSGENNTGTCHNYPDVKS</sequence>
<proteinExistence type="predicted"/>
<feature type="compositionally biased region" description="Polar residues" evidence="1">
    <location>
        <begin position="50"/>
        <end position="62"/>
    </location>
</feature>
<evidence type="ECO:0000256" key="1">
    <source>
        <dbReference type="SAM" id="MobiDB-lite"/>
    </source>
</evidence>
<accession>A0A1G6I468</accession>
<organism evidence="2 3">
    <name type="scientific">Pedobacter soli</name>
    <dbReference type="NCBI Taxonomy" id="390242"/>
    <lineage>
        <taxon>Bacteria</taxon>
        <taxon>Pseudomonadati</taxon>
        <taxon>Bacteroidota</taxon>
        <taxon>Sphingobacteriia</taxon>
        <taxon>Sphingobacteriales</taxon>
        <taxon>Sphingobacteriaceae</taxon>
        <taxon>Pedobacter</taxon>
    </lineage>
</organism>
<dbReference type="STRING" id="390242.SAMN04488024_10122"/>
<reference evidence="3" key="1">
    <citation type="submission" date="2016-10" db="EMBL/GenBank/DDBJ databases">
        <authorList>
            <person name="Varghese N."/>
            <person name="Submissions S."/>
        </authorList>
    </citation>
    <scope>NUCLEOTIDE SEQUENCE [LARGE SCALE GENOMIC DNA]</scope>
    <source>
        <strain evidence="3">DSM 18609</strain>
    </source>
</reference>
<gene>
    <name evidence="2" type="ORF">SAMN04488024_10122</name>
</gene>
<dbReference type="Proteomes" id="UP000199455">
    <property type="component" value="Unassembled WGS sequence"/>
</dbReference>
<name>A0A1G6I468_9SPHI</name>
<evidence type="ECO:0000313" key="3">
    <source>
        <dbReference type="Proteomes" id="UP000199455"/>
    </source>
</evidence>
<keyword evidence="3" id="KW-1185">Reference proteome</keyword>
<protein>
    <submittedName>
        <fullName evidence="2">Uncharacterized protein</fullName>
    </submittedName>
</protein>
<dbReference type="AlphaFoldDB" id="A0A1G6I468"/>